<dbReference type="EMBL" id="JAQOSP010000134">
    <property type="protein sequence ID" value="MDJ1171965.1"/>
    <property type="molecule type" value="Genomic_DNA"/>
</dbReference>
<sequence length="182" mass="20109">MLQLFSSQMQRLTSTLAHSSSVLTPLMVTLLVSFGNSAPSLSQTASSVEIAPSPSETTAHFPDGVYFYGESPQLDQIGHGYMVFEARQHKLLGALYLPNSSFDCFYGQVGPNHLGMTVIDSYDRTPYPYQMALEPVAIASSPDALNIQFKPQGMHRIAELRDDELGYLETCRQDVQQLTINN</sequence>
<proteinExistence type="predicted"/>
<accession>A0ABT7AYM7</accession>
<organism evidence="1 2">
    <name type="scientific">Roseofilum acuticapitatum BLCC-M154</name>
    <dbReference type="NCBI Taxonomy" id="3022444"/>
    <lineage>
        <taxon>Bacteria</taxon>
        <taxon>Bacillati</taxon>
        <taxon>Cyanobacteriota</taxon>
        <taxon>Cyanophyceae</taxon>
        <taxon>Desertifilales</taxon>
        <taxon>Desertifilaceae</taxon>
        <taxon>Roseofilum</taxon>
        <taxon>Roseofilum acuticapitatum</taxon>
    </lineage>
</organism>
<dbReference type="RefSeq" id="WP_283755718.1">
    <property type="nucleotide sequence ID" value="NZ_JAQOSP010000134.1"/>
</dbReference>
<dbReference type="Proteomes" id="UP001235303">
    <property type="component" value="Unassembled WGS sequence"/>
</dbReference>
<evidence type="ECO:0000313" key="2">
    <source>
        <dbReference type="Proteomes" id="UP001235303"/>
    </source>
</evidence>
<evidence type="ECO:0000313" key="1">
    <source>
        <dbReference type="EMBL" id="MDJ1171965.1"/>
    </source>
</evidence>
<gene>
    <name evidence="1" type="ORF">PMG71_21270</name>
</gene>
<name>A0ABT7AYM7_9CYAN</name>
<protein>
    <submittedName>
        <fullName evidence="1">Uncharacterized protein</fullName>
    </submittedName>
</protein>
<comment type="caution">
    <text evidence="1">The sequence shown here is derived from an EMBL/GenBank/DDBJ whole genome shotgun (WGS) entry which is preliminary data.</text>
</comment>
<keyword evidence="2" id="KW-1185">Reference proteome</keyword>
<reference evidence="1 2" key="1">
    <citation type="submission" date="2023-01" db="EMBL/GenBank/DDBJ databases">
        <title>Novel diversity within Roseofilum (Cyanobacteria; Desertifilaceae) from marine benthic mats with descriptions of four novel species.</title>
        <authorList>
            <person name="Wang Y."/>
            <person name="Berthold D.E."/>
            <person name="Hu J."/>
            <person name="Lefler F.W."/>
            <person name="Laughinghouse H.D. IV."/>
        </authorList>
    </citation>
    <scope>NUCLEOTIDE SEQUENCE [LARGE SCALE GENOMIC DNA]</scope>
    <source>
        <strain evidence="1 2">BLCC-M154</strain>
    </source>
</reference>